<keyword evidence="1" id="KW-0663">Pyridoxal phosphate</keyword>
<protein>
    <recommendedName>
        <fullName evidence="2">Aminotransferase class V domain-containing protein</fullName>
    </recommendedName>
</protein>
<evidence type="ECO:0000313" key="4">
    <source>
        <dbReference type="Proteomes" id="UP000801428"/>
    </source>
</evidence>
<organism evidence="3 4">
    <name type="scientific">Curvularia kusanoi</name>
    <name type="common">Cochliobolus kusanoi</name>
    <dbReference type="NCBI Taxonomy" id="90978"/>
    <lineage>
        <taxon>Eukaryota</taxon>
        <taxon>Fungi</taxon>
        <taxon>Dikarya</taxon>
        <taxon>Ascomycota</taxon>
        <taxon>Pezizomycotina</taxon>
        <taxon>Dothideomycetes</taxon>
        <taxon>Pleosporomycetidae</taxon>
        <taxon>Pleosporales</taxon>
        <taxon>Pleosporineae</taxon>
        <taxon>Pleosporaceae</taxon>
        <taxon>Curvularia</taxon>
    </lineage>
</organism>
<dbReference type="InterPro" id="IPR015424">
    <property type="entry name" value="PyrdxlP-dep_Trfase"/>
</dbReference>
<feature type="domain" description="Aminotransferase class V" evidence="2">
    <location>
        <begin position="69"/>
        <end position="345"/>
    </location>
</feature>
<comment type="caution">
    <text evidence="3">The sequence shown here is derived from an EMBL/GenBank/DDBJ whole genome shotgun (WGS) entry which is preliminary data.</text>
</comment>
<evidence type="ECO:0000256" key="1">
    <source>
        <dbReference type="ARBA" id="ARBA00022898"/>
    </source>
</evidence>
<proteinExistence type="predicted"/>
<dbReference type="SUPFAM" id="SSF53383">
    <property type="entry name" value="PLP-dependent transferases"/>
    <property type="match status" value="1"/>
</dbReference>
<evidence type="ECO:0000313" key="3">
    <source>
        <dbReference type="EMBL" id="KAF2999024.1"/>
    </source>
</evidence>
<dbReference type="InterPro" id="IPR000192">
    <property type="entry name" value="Aminotrans_V_dom"/>
</dbReference>
<dbReference type="Pfam" id="PF00266">
    <property type="entry name" value="Aminotran_5"/>
    <property type="match status" value="1"/>
</dbReference>
<name>A0A9P4TB20_CURKU</name>
<gene>
    <name evidence="3" type="ORF">E8E13_008212</name>
</gene>
<evidence type="ECO:0000259" key="2">
    <source>
        <dbReference type="Pfam" id="PF00266"/>
    </source>
</evidence>
<dbReference type="Gene3D" id="3.40.640.10">
    <property type="entry name" value="Type I PLP-dependent aspartate aminotransferase-like (Major domain)"/>
    <property type="match status" value="1"/>
</dbReference>
<sequence length="453" mass="51007">MTLPTRQKDGVKFGKELREKEFMFEKGYLNLNHGSFGTYPRPIQTVLRSFQDATEARPDHFIRYKYPAYLNASRAAVAELIKAPLNTVTFVPNATLGVNTVLRNFQYEEGDHILYFATIYKGCHSTVEYISETTLAQTARVEYTYPVEDEWLVDAFKKKVEEVKSAGGRVKVAIFDTVVSMPGVRMPFERLLEACKELGVMSLLDAAHGIGHLDLDVSQLDPDFMTTNCHKWLHVPRGCAVLYVPLRNQHLIRSTLPTSWGFKNLSSVPNTVNPKGAFGGAIDSEYIGNFEFVGTIDSAPYLCVPSAIEWRKALGGEKVITEYCTKLAQDAGQLIAKALGTEVLDNETKTMSQCCMTMVRLPIEFETARKAGEKVELGEAKVGPTMNIWLQKVMVDKYNTFLQTMFYGGAWWARFSGQVYLELEDFESAVPALKDLCEKANKGEWTEVLEMKW</sequence>
<dbReference type="PANTHER" id="PTHR43092">
    <property type="entry name" value="L-CYSTEINE DESULFHYDRASE"/>
    <property type="match status" value="1"/>
</dbReference>
<dbReference type="OrthoDB" id="5978656at2759"/>
<dbReference type="Proteomes" id="UP000801428">
    <property type="component" value="Unassembled WGS sequence"/>
</dbReference>
<accession>A0A9P4TB20</accession>
<keyword evidence="4" id="KW-1185">Reference proteome</keyword>
<dbReference type="EMBL" id="SWKU01000018">
    <property type="protein sequence ID" value="KAF2999024.1"/>
    <property type="molecule type" value="Genomic_DNA"/>
</dbReference>
<dbReference type="AlphaFoldDB" id="A0A9P4TB20"/>
<reference evidence="3" key="1">
    <citation type="submission" date="2019-04" db="EMBL/GenBank/DDBJ databases">
        <title>Sequencing of skin fungus with MAO and IRED activity.</title>
        <authorList>
            <person name="Marsaioli A.J."/>
            <person name="Bonatto J.M.C."/>
            <person name="Reis Junior O."/>
        </authorList>
    </citation>
    <scope>NUCLEOTIDE SEQUENCE</scope>
    <source>
        <strain evidence="3">30M1</strain>
    </source>
</reference>
<dbReference type="InterPro" id="IPR015421">
    <property type="entry name" value="PyrdxlP-dep_Trfase_major"/>
</dbReference>
<dbReference type="PANTHER" id="PTHR43092:SF2">
    <property type="entry name" value="HERCYNYLCYSTEINE SULFOXIDE LYASE"/>
    <property type="match status" value="1"/>
</dbReference>